<dbReference type="CDD" id="cd06662">
    <property type="entry name" value="SURF1"/>
    <property type="match status" value="1"/>
</dbReference>
<protein>
    <recommendedName>
        <fullName evidence="6">SURF1-like protein</fullName>
    </recommendedName>
</protein>
<feature type="region of interest" description="Disordered" evidence="7">
    <location>
        <begin position="255"/>
        <end position="289"/>
    </location>
</feature>
<evidence type="ECO:0000256" key="6">
    <source>
        <dbReference type="RuleBase" id="RU363076"/>
    </source>
</evidence>
<gene>
    <name evidence="8" type="ORF">FRC0190_01705</name>
</gene>
<evidence type="ECO:0000256" key="7">
    <source>
        <dbReference type="SAM" id="MobiDB-lite"/>
    </source>
</evidence>
<evidence type="ECO:0000256" key="5">
    <source>
        <dbReference type="ARBA" id="ARBA00023136"/>
    </source>
</evidence>
<feature type="transmembrane region" description="Helical" evidence="6">
    <location>
        <begin position="12"/>
        <end position="34"/>
    </location>
</feature>
<evidence type="ECO:0000256" key="1">
    <source>
        <dbReference type="ARBA" id="ARBA00004370"/>
    </source>
</evidence>
<dbReference type="PROSITE" id="PS50895">
    <property type="entry name" value="SURF1"/>
    <property type="match status" value="1"/>
</dbReference>
<dbReference type="KEGG" id="crf:FRC0190_01705"/>
<dbReference type="InterPro" id="IPR002994">
    <property type="entry name" value="Surf1/Shy1"/>
</dbReference>
<proteinExistence type="inferred from homology"/>
<evidence type="ECO:0000256" key="2">
    <source>
        <dbReference type="ARBA" id="ARBA00007165"/>
    </source>
</evidence>
<dbReference type="PANTHER" id="PTHR23427">
    <property type="entry name" value="SURFEIT LOCUS PROTEIN"/>
    <property type="match status" value="1"/>
</dbReference>
<organism evidence="8 9">
    <name type="scientific">Corynebacterium rouxii</name>
    <dbReference type="NCBI Taxonomy" id="2719119"/>
    <lineage>
        <taxon>Bacteria</taxon>
        <taxon>Bacillati</taxon>
        <taxon>Actinomycetota</taxon>
        <taxon>Actinomycetes</taxon>
        <taxon>Mycobacteriales</taxon>
        <taxon>Corynebacteriaceae</taxon>
        <taxon>Corynebacterium</taxon>
    </lineage>
</organism>
<comment type="subcellular location">
    <subcellularLocation>
        <location evidence="6">Cell membrane</location>
        <topology evidence="6">Multi-pass membrane protein</topology>
    </subcellularLocation>
    <subcellularLocation>
        <location evidence="1">Membrane</location>
    </subcellularLocation>
</comment>
<keyword evidence="5 6" id="KW-0472">Membrane</keyword>
<dbReference type="GO" id="GO:0005886">
    <property type="term" value="C:plasma membrane"/>
    <property type="evidence" value="ECO:0007669"/>
    <property type="project" value="UniProtKB-SubCell"/>
</dbReference>
<evidence type="ECO:0000256" key="4">
    <source>
        <dbReference type="ARBA" id="ARBA00022989"/>
    </source>
</evidence>
<dbReference type="InterPro" id="IPR045214">
    <property type="entry name" value="Surf1/Surf4"/>
</dbReference>
<keyword evidence="3 6" id="KW-0812">Transmembrane</keyword>
<evidence type="ECO:0000313" key="9">
    <source>
        <dbReference type="Proteomes" id="UP000423525"/>
    </source>
</evidence>
<sequence>MPRTHTTATGWKVFLTPGWVLTAVLAVAFSYFAITVLSPWQLGKDHAIVERNEKIDDAFKSDPASYQSVYDAQGRIKDGQEWMRVSLKGRFDAHNEVLLRMRPVEGTPAYQSLVPFTLESGETLLINRGFVPGDAANVPELAAVPTGTVTIVAHARANEGMPASAPMTAHGYQQVYGINTTQIGEITHTPLGTDFAQLSQDQPGVLNAMPIPQLDRGNHLSYGLQWIAFGIMAPLGVAYFVWAEIRERRRSREEEEHMAQLAAAAEPETPEDRVATKMRNRYGNSRHNQ</sequence>
<keyword evidence="6" id="KW-1003">Cell membrane</keyword>
<evidence type="ECO:0000256" key="3">
    <source>
        <dbReference type="ARBA" id="ARBA00022692"/>
    </source>
</evidence>
<dbReference type="Pfam" id="PF02104">
    <property type="entry name" value="SURF1"/>
    <property type="match status" value="1"/>
</dbReference>
<comment type="similarity">
    <text evidence="2 6">Belongs to the SURF1 family.</text>
</comment>
<name>A0A6I8MIC1_9CORY</name>
<keyword evidence="4 6" id="KW-1133">Transmembrane helix</keyword>
<dbReference type="RefSeq" id="WP_155873570.1">
    <property type="nucleotide sequence ID" value="NZ_LR738855.1"/>
</dbReference>
<dbReference type="EMBL" id="LR738855">
    <property type="protein sequence ID" value="VZH85769.1"/>
    <property type="molecule type" value="Genomic_DNA"/>
</dbReference>
<dbReference type="AlphaFoldDB" id="A0A6I8MIC1"/>
<dbReference type="PANTHER" id="PTHR23427:SF2">
    <property type="entry name" value="SURFEIT LOCUS PROTEIN 1"/>
    <property type="match status" value="1"/>
</dbReference>
<accession>A0A6I8MIC1</accession>
<feature type="transmembrane region" description="Helical" evidence="6">
    <location>
        <begin position="223"/>
        <end position="242"/>
    </location>
</feature>
<dbReference type="Proteomes" id="UP000423525">
    <property type="component" value="Chromosome"/>
</dbReference>
<reference evidence="8 9" key="1">
    <citation type="submission" date="2019-11" db="EMBL/GenBank/DDBJ databases">
        <authorList>
            <person name="Brisse S."/>
        </authorList>
    </citation>
    <scope>NUCLEOTIDE SEQUENCE [LARGE SCALE GENOMIC DNA]</scope>
    <source>
        <strain evidence="8">FRC0190</strain>
    </source>
</reference>
<evidence type="ECO:0000313" key="8">
    <source>
        <dbReference type="EMBL" id="VZH85769.1"/>
    </source>
</evidence>